<dbReference type="Pfam" id="PF13452">
    <property type="entry name" value="FAS1_DH_region"/>
    <property type="match status" value="1"/>
</dbReference>
<gene>
    <name evidence="3" type="ORF">HND93_21540</name>
</gene>
<dbReference type="InterPro" id="IPR039569">
    <property type="entry name" value="FAS1-like_DH_region"/>
</dbReference>
<feature type="region of interest" description="Disordered" evidence="1">
    <location>
        <begin position="1"/>
        <end position="29"/>
    </location>
</feature>
<protein>
    <submittedName>
        <fullName evidence="3">Acyl-CoA dehydrogenase</fullName>
    </submittedName>
</protein>
<dbReference type="Proteomes" id="UP000584642">
    <property type="component" value="Unassembled WGS sequence"/>
</dbReference>
<proteinExistence type="predicted"/>
<sequence>MTTATPSATPPAPDDHSAAVGRTETRRGRIDPERAAALAATLDLDGIPGDGRTLPPGWHWLYFNPFVRRGEIGADGHPRRGGFLPDVGLPRRMWAGGRVTYHAPLPLGAEAEKRSTITDVTAKSGKGGRLVFVTVRHAIHAGGTLCVEEEQDIVYREAAVPGAPSPTPAPAPEGAERSEEVVPDPVLLFRYSALTANGHRIHYDRAYARDEEHYPDLVVHGPLTATLLQGLAARCRPGLRLHRFSFRGMAPLFVTAPFRIEAKAGTEPDTLDLWACTPGGGLAMRADVRFTP</sequence>
<name>A0ABX2TDF8_9PROT</name>
<dbReference type="EMBL" id="JABFDB010000016">
    <property type="protein sequence ID" value="NYZ22303.1"/>
    <property type="molecule type" value="Genomic_DNA"/>
</dbReference>
<evidence type="ECO:0000313" key="3">
    <source>
        <dbReference type="EMBL" id="NYZ22303.1"/>
    </source>
</evidence>
<evidence type="ECO:0000313" key="4">
    <source>
        <dbReference type="Proteomes" id="UP000584642"/>
    </source>
</evidence>
<dbReference type="PANTHER" id="PTHR28152:SF1">
    <property type="entry name" value="HYDROXYACYL-THIOESTER DEHYDRATASE TYPE 2, MITOCHONDRIAL"/>
    <property type="match status" value="1"/>
</dbReference>
<dbReference type="PANTHER" id="PTHR28152">
    <property type="entry name" value="HYDROXYACYL-THIOESTER DEHYDRATASE TYPE 2, MITOCHONDRIAL"/>
    <property type="match status" value="1"/>
</dbReference>
<evidence type="ECO:0000259" key="2">
    <source>
        <dbReference type="Pfam" id="PF13452"/>
    </source>
</evidence>
<dbReference type="InterPro" id="IPR029069">
    <property type="entry name" value="HotDog_dom_sf"/>
</dbReference>
<evidence type="ECO:0000256" key="1">
    <source>
        <dbReference type="SAM" id="MobiDB-lite"/>
    </source>
</evidence>
<dbReference type="RefSeq" id="WP_180284073.1">
    <property type="nucleotide sequence ID" value="NZ_JABFDB010000016.1"/>
</dbReference>
<dbReference type="SUPFAM" id="SSF54637">
    <property type="entry name" value="Thioesterase/thiol ester dehydrase-isomerase"/>
    <property type="match status" value="2"/>
</dbReference>
<comment type="caution">
    <text evidence="3">The sequence shown here is derived from an EMBL/GenBank/DDBJ whole genome shotgun (WGS) entry which is preliminary data.</text>
</comment>
<accession>A0ABX2TDF8</accession>
<dbReference type="Gene3D" id="3.10.129.10">
    <property type="entry name" value="Hotdog Thioesterase"/>
    <property type="match status" value="1"/>
</dbReference>
<dbReference type="InterPro" id="IPR052741">
    <property type="entry name" value="Mitochondrial_HTD2"/>
</dbReference>
<feature type="compositionally biased region" description="Basic and acidic residues" evidence="1">
    <location>
        <begin position="13"/>
        <end position="29"/>
    </location>
</feature>
<organism evidence="3 4">
    <name type="scientific">Azospirillum oleiclasticum</name>
    <dbReference type="NCBI Taxonomy" id="2735135"/>
    <lineage>
        <taxon>Bacteria</taxon>
        <taxon>Pseudomonadati</taxon>
        <taxon>Pseudomonadota</taxon>
        <taxon>Alphaproteobacteria</taxon>
        <taxon>Rhodospirillales</taxon>
        <taxon>Azospirillaceae</taxon>
        <taxon>Azospirillum</taxon>
    </lineage>
</organism>
<feature type="domain" description="FAS1-like dehydratase" evidence="2">
    <location>
        <begin position="84"/>
        <end position="140"/>
    </location>
</feature>
<keyword evidence="4" id="KW-1185">Reference proteome</keyword>
<reference evidence="3 4" key="1">
    <citation type="submission" date="2020-05" db="EMBL/GenBank/DDBJ databases">
        <title>Azospirillum oleiclasticum sp. nov, a nitrogen-fixing and heavy crude oil-emulsifying bacterium isolated from the crude oil of Yumen Oilfield.</title>
        <authorList>
            <person name="Wu D."/>
            <person name="Cai M."/>
            <person name="Zhang X."/>
        </authorList>
    </citation>
    <scope>NUCLEOTIDE SEQUENCE [LARGE SCALE GENOMIC DNA]</scope>
    <source>
        <strain evidence="3 4">ROY-1-1-2</strain>
    </source>
</reference>